<evidence type="ECO:0000259" key="1">
    <source>
        <dbReference type="PROSITE" id="PS50097"/>
    </source>
</evidence>
<name>A0A2T7NE84_POMCA</name>
<dbReference type="Pfam" id="PF00651">
    <property type="entry name" value="BTB"/>
    <property type="match status" value="1"/>
</dbReference>
<dbReference type="PROSITE" id="PS50097">
    <property type="entry name" value="BTB"/>
    <property type="match status" value="1"/>
</dbReference>
<dbReference type="Proteomes" id="UP000245119">
    <property type="component" value="Linkage Group LG13"/>
</dbReference>
<organism evidence="2 3">
    <name type="scientific">Pomacea canaliculata</name>
    <name type="common">Golden apple snail</name>
    <dbReference type="NCBI Taxonomy" id="400727"/>
    <lineage>
        <taxon>Eukaryota</taxon>
        <taxon>Metazoa</taxon>
        <taxon>Spiralia</taxon>
        <taxon>Lophotrochozoa</taxon>
        <taxon>Mollusca</taxon>
        <taxon>Gastropoda</taxon>
        <taxon>Caenogastropoda</taxon>
        <taxon>Architaenioglossa</taxon>
        <taxon>Ampullarioidea</taxon>
        <taxon>Ampullariidae</taxon>
        <taxon>Pomacea</taxon>
    </lineage>
</organism>
<comment type="caution">
    <text evidence="2">The sequence shown here is derived from an EMBL/GenBank/DDBJ whole genome shotgun (WGS) entry which is preliminary data.</text>
</comment>
<sequence>MPVRVFSIAWFCDPVFVDAINIYETYNAGGVVDVEVLSPEGSWLSVWQADHPMVITTSRMFSVPIEKAPPFRVSALKLHVDCTASGTWVEIDAVELVGRIVDTAPPPDVTQLQEDLARLVNDKDTSDISFNIEGQTFYAHRGILSVRSQYFSLLCKDSTRKMTNNFEFIPTENV</sequence>
<dbReference type="AlphaFoldDB" id="A0A2T7NE84"/>
<protein>
    <recommendedName>
        <fullName evidence="1">BTB domain-containing protein</fullName>
    </recommendedName>
</protein>
<dbReference type="InterPro" id="IPR011333">
    <property type="entry name" value="SKP1/BTB/POZ_sf"/>
</dbReference>
<evidence type="ECO:0000313" key="2">
    <source>
        <dbReference type="EMBL" id="PVD19484.1"/>
    </source>
</evidence>
<gene>
    <name evidence="2" type="ORF">C0Q70_19973</name>
</gene>
<dbReference type="InterPro" id="IPR000210">
    <property type="entry name" value="BTB/POZ_dom"/>
</dbReference>
<dbReference type="EMBL" id="PZQS01000013">
    <property type="protein sequence ID" value="PVD19484.1"/>
    <property type="molecule type" value="Genomic_DNA"/>
</dbReference>
<dbReference type="OrthoDB" id="2153609at2759"/>
<accession>A0A2T7NE84</accession>
<keyword evidence="3" id="KW-1185">Reference proteome</keyword>
<proteinExistence type="predicted"/>
<dbReference type="SUPFAM" id="SSF54695">
    <property type="entry name" value="POZ domain"/>
    <property type="match status" value="1"/>
</dbReference>
<evidence type="ECO:0000313" key="3">
    <source>
        <dbReference type="Proteomes" id="UP000245119"/>
    </source>
</evidence>
<dbReference type="Gene3D" id="3.30.710.10">
    <property type="entry name" value="Potassium Channel Kv1.1, Chain A"/>
    <property type="match status" value="1"/>
</dbReference>
<dbReference type="STRING" id="400727.A0A2T7NE84"/>
<feature type="domain" description="BTB" evidence="1">
    <location>
        <begin position="126"/>
        <end position="174"/>
    </location>
</feature>
<reference evidence="2 3" key="1">
    <citation type="submission" date="2018-04" db="EMBL/GenBank/DDBJ databases">
        <title>The genome of golden apple snail Pomacea canaliculata provides insight into stress tolerance and invasive adaptation.</title>
        <authorList>
            <person name="Liu C."/>
            <person name="Liu B."/>
            <person name="Ren Y."/>
            <person name="Zhang Y."/>
            <person name="Wang H."/>
            <person name="Li S."/>
            <person name="Jiang F."/>
            <person name="Yin L."/>
            <person name="Zhang G."/>
            <person name="Qian W."/>
            <person name="Fan W."/>
        </authorList>
    </citation>
    <scope>NUCLEOTIDE SEQUENCE [LARGE SCALE GENOMIC DNA]</scope>
    <source>
        <strain evidence="2">SZHN2017</strain>
        <tissue evidence="2">Muscle</tissue>
    </source>
</reference>